<evidence type="ECO:0000256" key="1">
    <source>
        <dbReference type="RuleBase" id="RU362006"/>
    </source>
</evidence>
<accession>A0A835EBK6</accession>
<comment type="similarity">
    <text evidence="1">Belongs to the DP1 family.</text>
</comment>
<dbReference type="PANTHER" id="PTHR12300:SF117">
    <property type="entry name" value="LP05237P-RELATED"/>
    <property type="match status" value="1"/>
</dbReference>
<comment type="subcellular location">
    <subcellularLocation>
        <location evidence="1">Membrane</location>
        <topology evidence="1">Multi-pass membrane protein</topology>
    </subcellularLocation>
</comment>
<dbReference type="EMBL" id="JACEFO010002082">
    <property type="protein sequence ID" value="KAF8685814.1"/>
    <property type="molecule type" value="Genomic_DNA"/>
</dbReference>
<dbReference type="PANTHER" id="PTHR12300">
    <property type="entry name" value="HVA22-LIKE PROTEINS"/>
    <property type="match status" value="1"/>
</dbReference>
<reference evidence="2" key="1">
    <citation type="submission" date="2020-07" db="EMBL/GenBank/DDBJ databases">
        <title>Genome sequence and genetic diversity analysis of an under-domesticated orphan crop, white fonio (Digitaria exilis).</title>
        <authorList>
            <person name="Bennetzen J.L."/>
            <person name="Chen S."/>
            <person name="Ma X."/>
            <person name="Wang X."/>
            <person name="Yssel A.E.J."/>
            <person name="Chaluvadi S.R."/>
            <person name="Johnson M."/>
            <person name="Gangashetty P."/>
            <person name="Hamidou F."/>
            <person name="Sanogo M.D."/>
            <person name="Zwaenepoel A."/>
            <person name="Wallace J."/>
            <person name="Van De Peer Y."/>
            <person name="Van Deynze A."/>
        </authorList>
    </citation>
    <scope>NUCLEOTIDE SEQUENCE</scope>
    <source>
        <tissue evidence="2">Leaves</tissue>
    </source>
</reference>
<dbReference type="Proteomes" id="UP000636709">
    <property type="component" value="Unassembled WGS sequence"/>
</dbReference>
<comment type="caution">
    <text evidence="2">The sequence shown here is derived from an EMBL/GenBank/DDBJ whole genome shotgun (WGS) entry which is preliminary data.</text>
</comment>
<gene>
    <name evidence="2" type="ORF">HU200_043721</name>
</gene>
<name>A0A835EBK6_9POAL</name>
<dbReference type="AlphaFoldDB" id="A0A835EBK6"/>
<dbReference type="GO" id="GO:0016020">
    <property type="term" value="C:membrane"/>
    <property type="evidence" value="ECO:0007669"/>
    <property type="project" value="UniProtKB-SubCell"/>
</dbReference>
<dbReference type="OrthoDB" id="434647at2759"/>
<keyword evidence="3" id="KW-1185">Reference proteome</keyword>
<dbReference type="InterPro" id="IPR004345">
    <property type="entry name" value="TB2_DP1_HVA22"/>
</dbReference>
<evidence type="ECO:0000313" key="3">
    <source>
        <dbReference type="Proteomes" id="UP000636709"/>
    </source>
</evidence>
<protein>
    <recommendedName>
        <fullName evidence="1">HVA22-like protein</fullName>
    </recommendedName>
</protein>
<organism evidence="2 3">
    <name type="scientific">Digitaria exilis</name>
    <dbReference type="NCBI Taxonomy" id="1010633"/>
    <lineage>
        <taxon>Eukaryota</taxon>
        <taxon>Viridiplantae</taxon>
        <taxon>Streptophyta</taxon>
        <taxon>Embryophyta</taxon>
        <taxon>Tracheophyta</taxon>
        <taxon>Spermatophyta</taxon>
        <taxon>Magnoliopsida</taxon>
        <taxon>Liliopsida</taxon>
        <taxon>Poales</taxon>
        <taxon>Poaceae</taxon>
        <taxon>PACMAD clade</taxon>
        <taxon>Panicoideae</taxon>
        <taxon>Panicodae</taxon>
        <taxon>Paniceae</taxon>
        <taxon>Anthephorinae</taxon>
        <taxon>Digitaria</taxon>
    </lineage>
</organism>
<proteinExistence type="inferred from homology"/>
<evidence type="ECO:0000313" key="2">
    <source>
        <dbReference type="EMBL" id="KAF8685814.1"/>
    </source>
</evidence>
<dbReference type="Pfam" id="PF03134">
    <property type="entry name" value="TB2_DP1_HVA22"/>
    <property type="match status" value="1"/>
</dbReference>
<sequence length="170" mass="19936">MIGSLVTGVLTLVLGYAYPAYDCYKTVELNRPEVEQLRFWCQYWILLAVLTVLERVGENFVSWLPMYSEAKLAFIVYLWYPKTRGTAYVYESFFKPYIAKHETEIDRNLLELRTRAGDMAVVYFQRVANYVQSRSYEILQYIASQSPSQRPRPQVLLPCLPFFSAIKIIF</sequence>